<name>A0A1B0AKE7_9MUSC</name>
<reference evidence="4" key="1">
    <citation type="submission" date="2015-01" db="EMBL/GenBank/DDBJ databases">
        <authorList>
            <person name="Aksoy S."/>
            <person name="Warren W."/>
            <person name="Wilson R.K."/>
        </authorList>
    </citation>
    <scope>NUCLEOTIDE SEQUENCE [LARGE SCALE GENOMIC DNA]</scope>
    <source>
        <strain evidence="4">IAEA</strain>
    </source>
</reference>
<feature type="signal peptide" evidence="2">
    <location>
        <begin position="1"/>
        <end position="30"/>
    </location>
</feature>
<reference evidence="3" key="2">
    <citation type="submission" date="2020-05" db="UniProtKB">
        <authorList>
            <consortium name="EnsemblMetazoa"/>
        </authorList>
    </citation>
    <scope>IDENTIFICATION</scope>
    <source>
        <strain evidence="3">IAEA</strain>
    </source>
</reference>
<dbReference type="Proteomes" id="UP000092460">
    <property type="component" value="Unassembled WGS sequence"/>
</dbReference>
<evidence type="ECO:0000256" key="2">
    <source>
        <dbReference type="SAM" id="SignalP"/>
    </source>
</evidence>
<dbReference type="VEuPathDB" id="VectorBase:GPPI000061"/>
<evidence type="ECO:0000313" key="3">
    <source>
        <dbReference type="EnsemblMetazoa" id="GPPI000061-PA"/>
    </source>
</evidence>
<feature type="region of interest" description="Disordered" evidence="1">
    <location>
        <begin position="159"/>
        <end position="200"/>
    </location>
</feature>
<evidence type="ECO:0000313" key="4">
    <source>
        <dbReference type="Proteomes" id="UP000092460"/>
    </source>
</evidence>
<keyword evidence="2" id="KW-0732">Signal</keyword>
<sequence length="221" mass="26135">MEKLFPNELFYFSQLLFTLALISMLSMSQSADDEDDENNRMLYRNTYNKIISDLRDHWQSPIMYLKKRGYLPDLKTVMAQKPKRYQPKTDYTDYYDSSKRGQDSSDVTQLDEQLYKDVINKPEELQNYNYVERSANPRFFSNMKDKLIGFFASKKTEDPLEKDDISRTQDKIDEANLKDKDSEEKEREENDGTKSELKSKEVVKGFINDGDQLLDTFQNKN</sequence>
<feature type="chain" id="PRO_5008403928" evidence="2">
    <location>
        <begin position="31"/>
        <end position="221"/>
    </location>
</feature>
<keyword evidence="4" id="KW-1185">Reference proteome</keyword>
<accession>A0A1B0AKE7</accession>
<organism evidence="3 4">
    <name type="scientific">Glossina palpalis gambiensis</name>
    <dbReference type="NCBI Taxonomy" id="67801"/>
    <lineage>
        <taxon>Eukaryota</taxon>
        <taxon>Metazoa</taxon>
        <taxon>Ecdysozoa</taxon>
        <taxon>Arthropoda</taxon>
        <taxon>Hexapoda</taxon>
        <taxon>Insecta</taxon>
        <taxon>Pterygota</taxon>
        <taxon>Neoptera</taxon>
        <taxon>Endopterygota</taxon>
        <taxon>Diptera</taxon>
        <taxon>Brachycera</taxon>
        <taxon>Muscomorpha</taxon>
        <taxon>Hippoboscoidea</taxon>
        <taxon>Glossinidae</taxon>
        <taxon>Glossina</taxon>
    </lineage>
</organism>
<protein>
    <submittedName>
        <fullName evidence="3">Uncharacterized protein</fullName>
    </submittedName>
</protein>
<dbReference type="EMBL" id="JXJN01024675">
    <property type="status" value="NOT_ANNOTATED_CDS"/>
    <property type="molecule type" value="Genomic_DNA"/>
</dbReference>
<feature type="region of interest" description="Disordered" evidence="1">
    <location>
        <begin position="88"/>
        <end position="108"/>
    </location>
</feature>
<proteinExistence type="predicted"/>
<dbReference type="AlphaFoldDB" id="A0A1B0AKE7"/>
<dbReference type="EnsemblMetazoa" id="GPPI000061-RA">
    <property type="protein sequence ID" value="GPPI000061-PA"/>
    <property type="gene ID" value="GPPI000061"/>
</dbReference>
<evidence type="ECO:0000256" key="1">
    <source>
        <dbReference type="SAM" id="MobiDB-lite"/>
    </source>
</evidence>